<protein>
    <submittedName>
        <fullName evidence="9">MFS transporter</fullName>
    </submittedName>
</protein>
<dbReference type="PANTHER" id="PTHR23517">
    <property type="entry name" value="RESISTANCE PROTEIN MDTM, PUTATIVE-RELATED-RELATED"/>
    <property type="match status" value="1"/>
</dbReference>
<feature type="transmembrane region" description="Helical" evidence="7">
    <location>
        <begin position="137"/>
        <end position="160"/>
    </location>
</feature>
<dbReference type="InterPro" id="IPR020846">
    <property type="entry name" value="MFS_dom"/>
</dbReference>
<keyword evidence="10" id="KW-1185">Reference proteome</keyword>
<keyword evidence="3" id="KW-1003">Cell membrane</keyword>
<sequence>MAFKHYHRNVKIRMYDVFINSLCSMLYLPFMGIYFADHFGAQVTGIVMIATVIAGFGTGLYGSYYADLIGRKTIMVLSAAVRLAAVAAVLLVNTPWFQSSLITLIAVIILSACSGVSEPVSEAMVIDVTTVENRKSVYNFLYWFRNLSQVIGGVVGGFLFKEHFTLLLLLSAALSLASFILIACWITDTYVRPEKGGGGVNVLKDLFARYKRVSSDTTFMIFTLATLLFFSLEFQLTNYIGIRLERELPDQQIQLWDGLGFSLDGVKMLGFLQAENTFLVVSATLLIGALMRRFRDTNVLFAGLIMYTIAYVFMGWSSAPLVLLVAMFFATTGEIMFWPVRQAYLAQLIPDDARSSYMAVNSLVFQGARIIASVCITAGTVVSSVIMGIFFGTIGLTSILLFFQVIHRLNRNRQQKLSS</sequence>
<comment type="subcellular location">
    <subcellularLocation>
        <location evidence="1">Cell membrane</location>
        <topology evidence="1">Multi-pass membrane protein</topology>
    </subcellularLocation>
</comment>
<feature type="transmembrane region" description="Helical" evidence="7">
    <location>
        <begin position="360"/>
        <end position="379"/>
    </location>
</feature>
<dbReference type="PANTHER" id="PTHR23517:SF3">
    <property type="entry name" value="INTEGRAL MEMBRANE TRANSPORT PROTEIN"/>
    <property type="match status" value="1"/>
</dbReference>
<dbReference type="AlphaFoldDB" id="A0A3M8CVC2"/>
<feature type="transmembrane region" description="Helical" evidence="7">
    <location>
        <begin position="298"/>
        <end position="316"/>
    </location>
</feature>
<feature type="domain" description="Major facilitator superfamily (MFS) profile" evidence="8">
    <location>
        <begin position="1"/>
        <end position="410"/>
    </location>
</feature>
<feature type="transmembrane region" description="Helical" evidence="7">
    <location>
        <begin position="219"/>
        <end position="240"/>
    </location>
</feature>
<accession>A0A3M8CVC2</accession>
<keyword evidence="5 7" id="KW-1133">Transmembrane helix</keyword>
<dbReference type="Proteomes" id="UP000271031">
    <property type="component" value="Unassembled WGS sequence"/>
</dbReference>
<feature type="transmembrane region" description="Helical" evidence="7">
    <location>
        <begin position="41"/>
        <end position="61"/>
    </location>
</feature>
<dbReference type="PROSITE" id="PS50850">
    <property type="entry name" value="MFS"/>
    <property type="match status" value="1"/>
</dbReference>
<evidence type="ECO:0000256" key="6">
    <source>
        <dbReference type="ARBA" id="ARBA00023136"/>
    </source>
</evidence>
<evidence type="ECO:0000256" key="7">
    <source>
        <dbReference type="SAM" id="Phobius"/>
    </source>
</evidence>
<feature type="transmembrane region" description="Helical" evidence="7">
    <location>
        <begin position="166"/>
        <end position="186"/>
    </location>
</feature>
<dbReference type="Gene3D" id="1.20.1250.20">
    <property type="entry name" value="MFS general substrate transporter like domains"/>
    <property type="match status" value="1"/>
</dbReference>
<comment type="caution">
    <text evidence="9">The sequence shown here is derived from an EMBL/GenBank/DDBJ whole genome shotgun (WGS) entry which is preliminary data.</text>
</comment>
<feature type="transmembrane region" description="Helical" evidence="7">
    <location>
        <begin position="12"/>
        <end position="35"/>
    </location>
</feature>
<evidence type="ECO:0000256" key="1">
    <source>
        <dbReference type="ARBA" id="ARBA00004651"/>
    </source>
</evidence>
<dbReference type="InterPro" id="IPR005829">
    <property type="entry name" value="Sugar_transporter_CS"/>
</dbReference>
<dbReference type="PROSITE" id="PS00216">
    <property type="entry name" value="SUGAR_TRANSPORT_1"/>
    <property type="match status" value="1"/>
</dbReference>
<dbReference type="InterPro" id="IPR036259">
    <property type="entry name" value="MFS_trans_sf"/>
</dbReference>
<name>A0A3M8CVC2_9BACL</name>
<feature type="transmembrane region" description="Helical" evidence="7">
    <location>
        <begin position="97"/>
        <end position="116"/>
    </location>
</feature>
<gene>
    <name evidence="9" type="ORF">EDM56_28960</name>
</gene>
<feature type="transmembrane region" description="Helical" evidence="7">
    <location>
        <begin position="73"/>
        <end position="91"/>
    </location>
</feature>
<dbReference type="SUPFAM" id="SSF103473">
    <property type="entry name" value="MFS general substrate transporter"/>
    <property type="match status" value="1"/>
</dbReference>
<dbReference type="Pfam" id="PF07690">
    <property type="entry name" value="MFS_1"/>
    <property type="match status" value="2"/>
</dbReference>
<dbReference type="InterPro" id="IPR011701">
    <property type="entry name" value="MFS"/>
</dbReference>
<evidence type="ECO:0000256" key="2">
    <source>
        <dbReference type="ARBA" id="ARBA00022448"/>
    </source>
</evidence>
<evidence type="ECO:0000256" key="3">
    <source>
        <dbReference type="ARBA" id="ARBA00022475"/>
    </source>
</evidence>
<organism evidence="9 10">
    <name type="scientific">Brevibacillus fluminis</name>
    <dbReference type="NCBI Taxonomy" id="511487"/>
    <lineage>
        <taxon>Bacteria</taxon>
        <taxon>Bacillati</taxon>
        <taxon>Bacillota</taxon>
        <taxon>Bacilli</taxon>
        <taxon>Bacillales</taxon>
        <taxon>Paenibacillaceae</taxon>
        <taxon>Brevibacillus</taxon>
    </lineage>
</organism>
<evidence type="ECO:0000313" key="10">
    <source>
        <dbReference type="Proteomes" id="UP000271031"/>
    </source>
</evidence>
<dbReference type="InterPro" id="IPR050171">
    <property type="entry name" value="MFS_Transporters"/>
</dbReference>
<keyword evidence="6 7" id="KW-0472">Membrane</keyword>
<dbReference type="OrthoDB" id="9793283at2"/>
<dbReference type="EMBL" id="RHHQ01000028">
    <property type="protein sequence ID" value="RNB79558.1"/>
    <property type="molecule type" value="Genomic_DNA"/>
</dbReference>
<evidence type="ECO:0000259" key="8">
    <source>
        <dbReference type="PROSITE" id="PS50850"/>
    </source>
</evidence>
<feature type="transmembrane region" description="Helical" evidence="7">
    <location>
        <begin position="385"/>
        <end position="406"/>
    </location>
</feature>
<evidence type="ECO:0000313" key="9">
    <source>
        <dbReference type="EMBL" id="RNB79558.1"/>
    </source>
</evidence>
<feature type="transmembrane region" description="Helical" evidence="7">
    <location>
        <begin position="322"/>
        <end position="340"/>
    </location>
</feature>
<evidence type="ECO:0000256" key="4">
    <source>
        <dbReference type="ARBA" id="ARBA00022692"/>
    </source>
</evidence>
<dbReference type="GO" id="GO:0005886">
    <property type="term" value="C:plasma membrane"/>
    <property type="evidence" value="ECO:0007669"/>
    <property type="project" value="UniProtKB-SubCell"/>
</dbReference>
<dbReference type="RefSeq" id="WP_122921409.1">
    <property type="nucleotide sequence ID" value="NZ_RHHQ01000028.1"/>
</dbReference>
<dbReference type="GO" id="GO:0022857">
    <property type="term" value="F:transmembrane transporter activity"/>
    <property type="evidence" value="ECO:0007669"/>
    <property type="project" value="InterPro"/>
</dbReference>
<keyword evidence="4 7" id="KW-0812">Transmembrane</keyword>
<evidence type="ECO:0000256" key="5">
    <source>
        <dbReference type="ARBA" id="ARBA00022989"/>
    </source>
</evidence>
<proteinExistence type="predicted"/>
<reference evidence="9 10" key="1">
    <citation type="submission" date="2018-10" db="EMBL/GenBank/DDBJ databases">
        <title>Phylogenomics of Brevibacillus.</title>
        <authorList>
            <person name="Dunlap C."/>
        </authorList>
    </citation>
    <scope>NUCLEOTIDE SEQUENCE [LARGE SCALE GENOMIC DNA]</scope>
    <source>
        <strain evidence="9 10">JCM 15716</strain>
    </source>
</reference>
<keyword evidence="2" id="KW-0813">Transport</keyword>
<feature type="transmembrane region" description="Helical" evidence="7">
    <location>
        <begin position="271"/>
        <end position="291"/>
    </location>
</feature>